<protein>
    <submittedName>
        <fullName evidence="2">Uncharacterized protein</fullName>
    </submittedName>
</protein>
<evidence type="ECO:0000313" key="3">
    <source>
        <dbReference type="Proteomes" id="UP000179807"/>
    </source>
</evidence>
<keyword evidence="1" id="KW-0472">Membrane</keyword>
<dbReference type="EMBL" id="MLAK01001308">
    <property type="protein sequence ID" value="OHS94563.1"/>
    <property type="molecule type" value="Genomic_DNA"/>
</dbReference>
<organism evidence="2 3">
    <name type="scientific">Tritrichomonas foetus</name>
    <dbReference type="NCBI Taxonomy" id="1144522"/>
    <lineage>
        <taxon>Eukaryota</taxon>
        <taxon>Metamonada</taxon>
        <taxon>Parabasalia</taxon>
        <taxon>Tritrichomonadida</taxon>
        <taxon>Tritrichomonadidae</taxon>
        <taxon>Tritrichomonas</taxon>
    </lineage>
</organism>
<dbReference type="RefSeq" id="XP_068347700.1">
    <property type="nucleotide sequence ID" value="XM_068512531.1"/>
</dbReference>
<reference evidence="2" key="1">
    <citation type="submission" date="2016-10" db="EMBL/GenBank/DDBJ databases">
        <authorList>
            <person name="Benchimol M."/>
            <person name="Almeida L.G."/>
            <person name="Vasconcelos A.T."/>
            <person name="Perreira-Neves A."/>
            <person name="Rosa I.A."/>
            <person name="Tasca T."/>
            <person name="Bogo M.R."/>
            <person name="de Souza W."/>
        </authorList>
    </citation>
    <scope>NUCLEOTIDE SEQUENCE [LARGE SCALE GENOMIC DNA]</scope>
    <source>
        <strain evidence="2">K</strain>
    </source>
</reference>
<name>A0A1J4JA99_9EUKA</name>
<dbReference type="GeneID" id="94847235"/>
<proteinExistence type="predicted"/>
<dbReference type="AlphaFoldDB" id="A0A1J4JA99"/>
<keyword evidence="3" id="KW-1185">Reference proteome</keyword>
<dbReference type="Proteomes" id="UP000179807">
    <property type="component" value="Unassembled WGS sequence"/>
</dbReference>
<evidence type="ECO:0000256" key="1">
    <source>
        <dbReference type="SAM" id="Phobius"/>
    </source>
</evidence>
<keyword evidence="1" id="KW-0812">Transmembrane</keyword>
<accession>A0A1J4JA99</accession>
<keyword evidence="1" id="KW-1133">Transmembrane helix</keyword>
<feature type="transmembrane region" description="Helical" evidence="1">
    <location>
        <begin position="27"/>
        <end position="51"/>
    </location>
</feature>
<evidence type="ECO:0000313" key="2">
    <source>
        <dbReference type="EMBL" id="OHS94563.1"/>
    </source>
</evidence>
<gene>
    <name evidence="2" type="ORF">TRFO_39255</name>
</gene>
<dbReference type="VEuPathDB" id="TrichDB:TRFO_39255"/>
<comment type="caution">
    <text evidence="2">The sequence shown here is derived from an EMBL/GenBank/DDBJ whole genome shotgun (WGS) entry which is preliminary data.</text>
</comment>
<sequence>MTENRHQLLGREHDKRRSLYRAKIKRLLISISIFIFGILIILGLLNISHYFEKKEINILSLEQTDSNNLKSNSSNSSFKKDDSQKNHIPLNKKIQISVPITQDSNYKISFLTKAWASDFANSEYSGGFFYVTESQLNDVTLPQLIVSNETTNLFKTKEEKYMFMLFKAMHTFVSVKTYQSSWFLGVPDITFINIDAFEAFFEDFTEDPQKEKVAKIKCIDKYDKCIIIVSKNAAKYIIKNKDPNPENIIKISDRFNTIVQPLNISTIIKGNLHRLTRKAFVNPGFSDFSKCPNSGIPTSKFFMWFVDLARNFYTVVQMQRLKNAPEGLSVEFTKRNEILVCMNKK</sequence>